<keyword evidence="2" id="KW-1185">Reference proteome</keyword>
<evidence type="ECO:0000313" key="2">
    <source>
        <dbReference type="Proteomes" id="UP000018890"/>
    </source>
</evidence>
<proteinExistence type="predicted"/>
<protein>
    <submittedName>
        <fullName evidence="1">Uncharacterized protein</fullName>
    </submittedName>
</protein>
<sequence>MTQPIHDLSQWLESQKGETILIRKNELSTGLQQTFDIDQVTLQLDHITVITNDQNIDDYIPSKELVLHGEGHIKTAEGMKELPQNAYEIPLFGKIATTNGTNGLKVETEKATYDIYVQ</sequence>
<dbReference type="InterPro" id="IPR058926">
    <property type="entry name" value="YmzB-like"/>
</dbReference>
<name>W4Q5K3_9BACI</name>
<dbReference type="Proteomes" id="UP000018890">
    <property type="component" value="Unassembled WGS sequence"/>
</dbReference>
<dbReference type="Pfam" id="PF25846">
    <property type="entry name" value="YmzB"/>
    <property type="match status" value="1"/>
</dbReference>
<comment type="caution">
    <text evidence="1">The sequence shown here is derived from an EMBL/GenBank/DDBJ whole genome shotgun (WGS) entry which is preliminary data.</text>
</comment>
<dbReference type="EMBL" id="BAUT01000036">
    <property type="protein sequence ID" value="GAE26963.1"/>
    <property type="molecule type" value="Genomic_DNA"/>
</dbReference>
<organism evidence="1 2">
    <name type="scientific">Halalkalibacter wakoensis JCM 9140</name>
    <dbReference type="NCBI Taxonomy" id="1236970"/>
    <lineage>
        <taxon>Bacteria</taxon>
        <taxon>Bacillati</taxon>
        <taxon>Bacillota</taxon>
        <taxon>Bacilli</taxon>
        <taxon>Bacillales</taxon>
        <taxon>Bacillaceae</taxon>
        <taxon>Halalkalibacter</taxon>
    </lineage>
</organism>
<gene>
    <name evidence="1" type="ORF">JCM9140_3073</name>
</gene>
<evidence type="ECO:0000313" key="1">
    <source>
        <dbReference type="EMBL" id="GAE26963.1"/>
    </source>
</evidence>
<dbReference type="AlphaFoldDB" id="W4Q5K3"/>
<dbReference type="RefSeq" id="WP_034747421.1">
    <property type="nucleotide sequence ID" value="NZ_BAUT01000036.1"/>
</dbReference>
<reference evidence="1" key="1">
    <citation type="journal article" date="2014" name="Genome Announc.">
        <title>Draft Genome Sequences of Three Alkaliphilic Bacillus Strains, Bacillus wakoensis JCM 9140T, Bacillus akibai JCM 9157T, and Bacillus hemicellulosilyticus JCM 9152T.</title>
        <authorList>
            <person name="Yuki M."/>
            <person name="Oshima K."/>
            <person name="Suda W."/>
            <person name="Oshida Y."/>
            <person name="Kitamura K."/>
            <person name="Iida T."/>
            <person name="Hattori M."/>
            <person name="Ohkuma M."/>
        </authorList>
    </citation>
    <scope>NUCLEOTIDE SEQUENCE [LARGE SCALE GENOMIC DNA]</scope>
    <source>
        <strain evidence="1">JCM 9140</strain>
    </source>
</reference>
<accession>W4Q5K3</accession>
<dbReference type="OrthoDB" id="2613420at2"/>